<dbReference type="PROSITE" id="PS50920">
    <property type="entry name" value="SOLCAR"/>
    <property type="match status" value="3"/>
</dbReference>
<evidence type="ECO:0000256" key="2">
    <source>
        <dbReference type="ARBA" id="ARBA00006375"/>
    </source>
</evidence>
<dbReference type="GO" id="GO:0005509">
    <property type="term" value="F:calcium ion binding"/>
    <property type="evidence" value="ECO:0007669"/>
    <property type="project" value="InterPro"/>
</dbReference>
<evidence type="ECO:0000313" key="15">
    <source>
        <dbReference type="EMBL" id="EEH58646.1"/>
    </source>
</evidence>
<dbReference type="RefSeq" id="XP_003057001.1">
    <property type="nucleotide sequence ID" value="XM_003056955.1"/>
</dbReference>
<keyword evidence="10" id="KW-0496">Mitochondrion</keyword>
<evidence type="ECO:0000256" key="12">
    <source>
        <dbReference type="PROSITE-ProRule" id="PRU00282"/>
    </source>
</evidence>
<evidence type="ECO:0000256" key="8">
    <source>
        <dbReference type="ARBA" id="ARBA00022837"/>
    </source>
</evidence>
<dbReference type="OMA" id="NTWLSHH"/>
<dbReference type="KEGG" id="mpp:MICPUCDRAFT_14714"/>
<evidence type="ECO:0000313" key="16">
    <source>
        <dbReference type="Proteomes" id="UP000001876"/>
    </source>
</evidence>
<evidence type="ECO:0000256" key="7">
    <source>
        <dbReference type="ARBA" id="ARBA00022792"/>
    </source>
</evidence>
<dbReference type="InterPro" id="IPR018247">
    <property type="entry name" value="EF_Hand_1_Ca_BS"/>
</dbReference>
<protein>
    <submittedName>
        <fullName evidence="15">Predicted protein</fullName>
    </submittedName>
</protein>
<evidence type="ECO:0000256" key="13">
    <source>
        <dbReference type="RuleBase" id="RU000488"/>
    </source>
</evidence>
<evidence type="ECO:0000256" key="1">
    <source>
        <dbReference type="ARBA" id="ARBA00004448"/>
    </source>
</evidence>
<keyword evidence="3 13" id="KW-0813">Transport</keyword>
<dbReference type="InterPro" id="IPR002067">
    <property type="entry name" value="MCP"/>
</dbReference>
<keyword evidence="7" id="KW-0999">Mitochondrion inner membrane</keyword>
<feature type="repeat" description="Solcar" evidence="12">
    <location>
        <begin position="264"/>
        <end position="351"/>
    </location>
</feature>
<keyword evidence="6" id="KW-0677">Repeat</keyword>
<comment type="similarity">
    <text evidence="2 13">Belongs to the mitochondrial carrier (TC 2.A.29) family.</text>
</comment>
<gene>
    <name evidence="15" type="ORF">MICPUCDRAFT_14714</name>
</gene>
<dbReference type="GO" id="GO:0005743">
    <property type="term" value="C:mitochondrial inner membrane"/>
    <property type="evidence" value="ECO:0007669"/>
    <property type="project" value="UniProtKB-SubCell"/>
</dbReference>
<feature type="repeat" description="Solcar" evidence="12">
    <location>
        <begin position="173"/>
        <end position="256"/>
    </location>
</feature>
<dbReference type="PROSITE" id="PS00018">
    <property type="entry name" value="EF_HAND_1"/>
    <property type="match status" value="3"/>
</dbReference>
<keyword evidence="16" id="KW-1185">Reference proteome</keyword>
<dbReference type="InterPro" id="IPR002048">
    <property type="entry name" value="EF_hand_dom"/>
</dbReference>
<dbReference type="STRING" id="564608.C1MMX5"/>
<accession>C1MMX5</accession>
<keyword evidence="11 12" id="KW-0472">Membrane</keyword>
<organism evidence="16">
    <name type="scientific">Micromonas pusilla (strain CCMP1545)</name>
    <name type="common">Picoplanktonic green alga</name>
    <dbReference type="NCBI Taxonomy" id="564608"/>
    <lineage>
        <taxon>Eukaryota</taxon>
        <taxon>Viridiplantae</taxon>
        <taxon>Chlorophyta</taxon>
        <taxon>Mamiellophyceae</taxon>
        <taxon>Mamiellales</taxon>
        <taxon>Mamiellaceae</taxon>
        <taxon>Micromonas</taxon>
    </lineage>
</organism>
<name>C1MMX5_MICPC</name>
<dbReference type="SUPFAM" id="SSF47473">
    <property type="entry name" value="EF-hand"/>
    <property type="match status" value="1"/>
</dbReference>
<feature type="domain" description="EF-hand" evidence="14">
    <location>
        <begin position="63"/>
        <end position="98"/>
    </location>
</feature>
<evidence type="ECO:0000256" key="6">
    <source>
        <dbReference type="ARBA" id="ARBA00022737"/>
    </source>
</evidence>
<dbReference type="eggNOG" id="KOG0036">
    <property type="taxonomic scope" value="Eukaryota"/>
</dbReference>
<sequence>MRSMFASLDRDGDGFLSLEEVREGLAKRGIAVSTAHLEKLFAAMDANADARVSATEFDAFCEERRGAIRRAFVSVDRDENGEVDSEELRCGVERAGLKISDAQLRDVFEKLDKDKSGTLSEKEFEEALMLLPKGANPAAVFDAFLRASFVDDAESHCSACKDLPPRGGGSLAWAVAMKMASGGVAGAVSRTATAPIDRVKTILQTGRRRVTIGIAARAVYAEGGVRAFFRGNGANVLKVVPETAVKFAAFDLLKRTIATDPGNVTIAERFAAGGLAGVASQALVYPLEVIKTRLAVTPPGSAGGDGIAAMASHVVAREGARGLFRGLAPSVVGIFPYAGIDLMANSILKDALARRCEGAGKEPGVVQLLGCGMASSTTAMLCTYPLNLIRTKLQTSGMEGAVKYAGPVDCFRRVVAKDGLGGLYRGVAPNLAKVLPATSVSYAVYDVLSRNASDN</sequence>
<dbReference type="InterPro" id="IPR011992">
    <property type="entry name" value="EF-hand-dom_pair"/>
</dbReference>
<dbReference type="Pfam" id="PF00153">
    <property type="entry name" value="Mito_carr"/>
    <property type="match status" value="3"/>
</dbReference>
<evidence type="ECO:0000256" key="3">
    <source>
        <dbReference type="ARBA" id="ARBA00022448"/>
    </source>
</evidence>
<dbReference type="Gene3D" id="1.10.238.10">
    <property type="entry name" value="EF-hand"/>
    <property type="match status" value="2"/>
</dbReference>
<dbReference type="Proteomes" id="UP000001876">
    <property type="component" value="Unassembled WGS sequence"/>
</dbReference>
<feature type="repeat" description="Solcar" evidence="12">
    <location>
        <begin position="366"/>
        <end position="451"/>
    </location>
</feature>
<dbReference type="Pfam" id="PF13499">
    <property type="entry name" value="EF-hand_7"/>
    <property type="match status" value="2"/>
</dbReference>
<dbReference type="FunFam" id="1.50.40.10:FF:000016">
    <property type="entry name" value="Solute carrier family 25 member 23"/>
    <property type="match status" value="1"/>
</dbReference>
<evidence type="ECO:0000256" key="10">
    <source>
        <dbReference type="ARBA" id="ARBA00023128"/>
    </source>
</evidence>
<feature type="domain" description="EF-hand" evidence="14">
    <location>
        <begin position="1"/>
        <end position="31"/>
    </location>
</feature>
<dbReference type="Gene3D" id="1.50.40.10">
    <property type="entry name" value="Mitochondrial carrier domain"/>
    <property type="match status" value="1"/>
</dbReference>
<dbReference type="PRINTS" id="PR00926">
    <property type="entry name" value="MITOCARRIER"/>
</dbReference>
<dbReference type="PANTHER" id="PTHR24089">
    <property type="entry name" value="SOLUTE CARRIER FAMILY 25"/>
    <property type="match status" value="1"/>
</dbReference>
<evidence type="ECO:0000256" key="9">
    <source>
        <dbReference type="ARBA" id="ARBA00022989"/>
    </source>
</evidence>
<proteinExistence type="inferred from homology"/>
<reference evidence="15 16" key="1">
    <citation type="journal article" date="2009" name="Science">
        <title>Green evolution and dynamic adaptations revealed by genomes of the marine picoeukaryotes Micromonas.</title>
        <authorList>
            <person name="Worden A.Z."/>
            <person name="Lee J.H."/>
            <person name="Mock T."/>
            <person name="Rouze P."/>
            <person name="Simmons M.P."/>
            <person name="Aerts A.L."/>
            <person name="Allen A.E."/>
            <person name="Cuvelier M.L."/>
            <person name="Derelle E."/>
            <person name="Everett M.V."/>
            <person name="Foulon E."/>
            <person name="Grimwood J."/>
            <person name="Gundlach H."/>
            <person name="Henrissat B."/>
            <person name="Napoli C."/>
            <person name="McDonald S.M."/>
            <person name="Parker M.S."/>
            <person name="Rombauts S."/>
            <person name="Salamov A."/>
            <person name="Von Dassow P."/>
            <person name="Badger J.H."/>
            <person name="Coutinho P.M."/>
            <person name="Demir E."/>
            <person name="Dubchak I."/>
            <person name="Gentemann C."/>
            <person name="Eikrem W."/>
            <person name="Gready J.E."/>
            <person name="John U."/>
            <person name="Lanier W."/>
            <person name="Lindquist E.A."/>
            <person name="Lucas S."/>
            <person name="Mayer K.F."/>
            <person name="Moreau H."/>
            <person name="Not F."/>
            <person name="Otillar R."/>
            <person name="Panaud O."/>
            <person name="Pangilinan J."/>
            <person name="Paulsen I."/>
            <person name="Piegu B."/>
            <person name="Poliakov A."/>
            <person name="Robbens S."/>
            <person name="Schmutz J."/>
            <person name="Toulza E."/>
            <person name="Wyss T."/>
            <person name="Zelensky A."/>
            <person name="Zhou K."/>
            <person name="Armbrust E.V."/>
            <person name="Bhattacharya D."/>
            <person name="Goodenough U.W."/>
            <person name="Van de Peer Y."/>
            <person name="Grigoriev I.V."/>
        </authorList>
    </citation>
    <scope>NUCLEOTIDE SEQUENCE [LARGE SCALE GENOMIC DNA]</scope>
    <source>
        <strain evidence="15 16">CCMP1545</strain>
    </source>
</reference>
<dbReference type="InterPro" id="IPR023395">
    <property type="entry name" value="MCP_dom_sf"/>
</dbReference>
<keyword evidence="8" id="KW-0106">Calcium</keyword>
<keyword evidence="4 12" id="KW-0812">Transmembrane</keyword>
<comment type="subcellular location">
    <subcellularLocation>
        <location evidence="1">Mitochondrion inner membrane</location>
        <topology evidence="1">Multi-pass membrane protein</topology>
    </subcellularLocation>
</comment>
<dbReference type="GO" id="GO:0055085">
    <property type="term" value="P:transmembrane transport"/>
    <property type="evidence" value="ECO:0007669"/>
    <property type="project" value="InterPro"/>
</dbReference>
<keyword evidence="5" id="KW-0479">Metal-binding</keyword>
<dbReference type="PROSITE" id="PS50222">
    <property type="entry name" value="EF_HAND_2"/>
    <property type="match status" value="3"/>
</dbReference>
<dbReference type="AlphaFoldDB" id="C1MMX5"/>
<dbReference type="InterPro" id="IPR018108">
    <property type="entry name" value="MCP_transmembrane"/>
</dbReference>
<dbReference type="OrthoDB" id="270584at2759"/>
<dbReference type="SUPFAM" id="SSF103506">
    <property type="entry name" value="Mitochondrial carrier"/>
    <property type="match status" value="1"/>
</dbReference>
<dbReference type="GeneID" id="9682924"/>
<keyword evidence="9" id="KW-1133">Transmembrane helix</keyword>
<feature type="domain" description="EF-hand" evidence="14">
    <location>
        <begin position="99"/>
        <end position="134"/>
    </location>
</feature>
<evidence type="ECO:0000256" key="11">
    <source>
        <dbReference type="ARBA" id="ARBA00023136"/>
    </source>
</evidence>
<dbReference type="EMBL" id="GG663737">
    <property type="protein sequence ID" value="EEH58646.1"/>
    <property type="molecule type" value="Genomic_DNA"/>
</dbReference>
<evidence type="ECO:0000256" key="4">
    <source>
        <dbReference type="ARBA" id="ARBA00022692"/>
    </source>
</evidence>
<dbReference type="SMART" id="SM00054">
    <property type="entry name" value="EFh"/>
    <property type="match status" value="4"/>
</dbReference>
<evidence type="ECO:0000259" key="14">
    <source>
        <dbReference type="PROSITE" id="PS50222"/>
    </source>
</evidence>
<evidence type="ECO:0000256" key="5">
    <source>
        <dbReference type="ARBA" id="ARBA00022723"/>
    </source>
</evidence>